<proteinExistence type="predicted"/>
<organism evidence="2 3">
    <name type="scientific">Portunus trituberculatus</name>
    <name type="common">Swimming crab</name>
    <name type="synonym">Neptunus trituberculatus</name>
    <dbReference type="NCBI Taxonomy" id="210409"/>
    <lineage>
        <taxon>Eukaryota</taxon>
        <taxon>Metazoa</taxon>
        <taxon>Ecdysozoa</taxon>
        <taxon>Arthropoda</taxon>
        <taxon>Crustacea</taxon>
        <taxon>Multicrustacea</taxon>
        <taxon>Malacostraca</taxon>
        <taxon>Eumalacostraca</taxon>
        <taxon>Eucarida</taxon>
        <taxon>Decapoda</taxon>
        <taxon>Pleocyemata</taxon>
        <taxon>Brachyura</taxon>
        <taxon>Eubrachyura</taxon>
        <taxon>Portunoidea</taxon>
        <taxon>Portunidae</taxon>
        <taxon>Portuninae</taxon>
        <taxon>Portunus</taxon>
    </lineage>
</organism>
<dbReference type="Proteomes" id="UP000324222">
    <property type="component" value="Unassembled WGS sequence"/>
</dbReference>
<evidence type="ECO:0000313" key="3">
    <source>
        <dbReference type="Proteomes" id="UP000324222"/>
    </source>
</evidence>
<feature type="region of interest" description="Disordered" evidence="1">
    <location>
        <begin position="74"/>
        <end position="95"/>
    </location>
</feature>
<evidence type="ECO:0000313" key="2">
    <source>
        <dbReference type="EMBL" id="MPC40902.1"/>
    </source>
</evidence>
<reference evidence="2 3" key="1">
    <citation type="submission" date="2019-05" db="EMBL/GenBank/DDBJ databases">
        <title>Another draft genome of Portunus trituberculatus and its Hox gene families provides insights of decapod evolution.</title>
        <authorList>
            <person name="Jeong J.-H."/>
            <person name="Song I."/>
            <person name="Kim S."/>
            <person name="Choi T."/>
            <person name="Kim D."/>
            <person name="Ryu S."/>
            <person name="Kim W."/>
        </authorList>
    </citation>
    <scope>NUCLEOTIDE SEQUENCE [LARGE SCALE GENOMIC DNA]</scope>
    <source>
        <tissue evidence="2">Muscle</tissue>
    </source>
</reference>
<dbReference type="EMBL" id="VSRR010004854">
    <property type="protein sequence ID" value="MPC40902.1"/>
    <property type="molecule type" value="Genomic_DNA"/>
</dbReference>
<comment type="caution">
    <text evidence="2">The sequence shown here is derived from an EMBL/GenBank/DDBJ whole genome shotgun (WGS) entry which is preliminary data.</text>
</comment>
<accession>A0A5B7F2Y2</accession>
<name>A0A5B7F2Y2_PORTR</name>
<dbReference type="AlphaFoldDB" id="A0A5B7F2Y2"/>
<evidence type="ECO:0000256" key="1">
    <source>
        <dbReference type="SAM" id="MobiDB-lite"/>
    </source>
</evidence>
<keyword evidence="3" id="KW-1185">Reference proteome</keyword>
<gene>
    <name evidence="2" type="ORF">E2C01_034476</name>
</gene>
<protein>
    <submittedName>
        <fullName evidence="2">Uncharacterized protein</fullName>
    </submittedName>
</protein>
<sequence>MDRATTYQPRKAGSCKLKYSRNRFLGQEEPSKPVSEPVPRRIGRARLVNTNYQRLGTANALLDEYQRAGGSETGIHQPAELVPESFFSGESVEHG</sequence>